<keyword evidence="2" id="KW-0472">Membrane</keyword>
<feature type="region of interest" description="Disordered" evidence="1">
    <location>
        <begin position="468"/>
        <end position="540"/>
    </location>
</feature>
<dbReference type="RefSeq" id="WP_130287897.1">
    <property type="nucleotide sequence ID" value="NZ_SGXE01000007.1"/>
</dbReference>
<sequence length="735" mass="85320">MSEAAMVHNFALKWRFLKWLEAVSYPIALPILLYVLAVPPIIISLILIGSLLITLWIIKPWQYNDQKSVHYINTKVEAIHYSADLLLVKDSELSDLARIQKSKTVKIVRQRITTIFPYKTIWKLFGVLVFTSLIVALLVASGIQLRTTNTTQQTEENRITLQPTDTLSKEIRAPKIIEQSLRIVYPNYTNKKATLSSTMNCKVLEGSKLSWRLQFDQSIDSVFIERLDRRRKFQLQNESYTYGTSIDKSGFYSFKFYRLGLEYVSDLFAIEVYQDNPPVVTLKNLEEYTQFDYTDTKIIELQAELKDDYGIEDAYIIATVSKGSGESVKFREEKLRFSTPVSKYAKQLDLNKRIELEALKMTPGDELYFYVEAVDTKKPTPNYTRSETYFAVIRDTVRDQFAVQGTMGVDLMPEYFRSQRQIIIDTEKLIASKAKLTTKEFKSKSNELGYDQKVLRLKYGEFMGDEAEYGPGVEITESETPDASEKSKEDPLAAYTHDHDHEEGHAHHEENHSDETENSADDPLSEYLHNHDDPEESTLFTQSLKSKLRQALNEMWDAELYLRLYQPQKSLPYQYRALKLIKEIKNSARIYVHRIGFDPPPIKEEKRLTGELEDIKTKREQQNLTKDEKYVYIKKLINLLQQKDTKEEVKFDFNVVEKAADELAEEAIRNPGKYLSTLQRLKNSLDTKSFKTVAIDKIHKDLLQVIPQAEPAIDQQNVYYKTIDELLLKELDFDE</sequence>
<reference evidence="3 4" key="1">
    <citation type="submission" date="2019-02" db="EMBL/GenBank/DDBJ databases">
        <title>Genomic Encyclopedia of Type Strains, Phase IV (KMG-IV): sequencing the most valuable type-strain genomes for metagenomic binning, comparative biology and taxonomic classification.</title>
        <authorList>
            <person name="Goeker M."/>
        </authorList>
    </citation>
    <scope>NUCLEOTIDE SEQUENCE [LARGE SCALE GENOMIC DNA]</scope>
    <source>
        <strain evidence="3 4">DSM 17196</strain>
    </source>
</reference>
<keyword evidence="2" id="KW-0812">Transmembrane</keyword>
<evidence type="ECO:0000256" key="1">
    <source>
        <dbReference type="SAM" id="MobiDB-lite"/>
    </source>
</evidence>
<name>A0A4Q7NW25_9FLAO</name>
<feature type="transmembrane region" description="Helical" evidence="2">
    <location>
        <begin position="121"/>
        <end position="143"/>
    </location>
</feature>
<evidence type="ECO:0000313" key="3">
    <source>
        <dbReference type="EMBL" id="RZS90602.1"/>
    </source>
</evidence>
<accession>A0A4Q7NW25</accession>
<dbReference type="OrthoDB" id="780137at2"/>
<dbReference type="Proteomes" id="UP000292262">
    <property type="component" value="Unassembled WGS sequence"/>
</dbReference>
<evidence type="ECO:0000256" key="2">
    <source>
        <dbReference type="SAM" id="Phobius"/>
    </source>
</evidence>
<keyword evidence="4" id="KW-1185">Reference proteome</keyword>
<comment type="caution">
    <text evidence="3">The sequence shown here is derived from an EMBL/GenBank/DDBJ whole genome shotgun (WGS) entry which is preliminary data.</text>
</comment>
<organism evidence="3 4">
    <name type="scientific">Aquimarina brevivitae</name>
    <dbReference type="NCBI Taxonomy" id="323412"/>
    <lineage>
        <taxon>Bacteria</taxon>
        <taxon>Pseudomonadati</taxon>
        <taxon>Bacteroidota</taxon>
        <taxon>Flavobacteriia</taxon>
        <taxon>Flavobacteriales</taxon>
        <taxon>Flavobacteriaceae</taxon>
        <taxon>Aquimarina</taxon>
    </lineage>
</organism>
<dbReference type="AlphaFoldDB" id="A0A4Q7NW25"/>
<evidence type="ECO:0000313" key="4">
    <source>
        <dbReference type="Proteomes" id="UP000292262"/>
    </source>
</evidence>
<feature type="transmembrane region" description="Helical" evidence="2">
    <location>
        <begin position="31"/>
        <end position="58"/>
    </location>
</feature>
<evidence type="ECO:0008006" key="5">
    <source>
        <dbReference type="Google" id="ProtNLM"/>
    </source>
</evidence>
<gene>
    <name evidence="3" type="ORF">EV197_3397</name>
</gene>
<proteinExistence type="predicted"/>
<feature type="compositionally biased region" description="Basic and acidic residues" evidence="1">
    <location>
        <begin position="483"/>
        <end position="515"/>
    </location>
</feature>
<dbReference type="EMBL" id="SGXE01000007">
    <property type="protein sequence ID" value="RZS90602.1"/>
    <property type="molecule type" value="Genomic_DNA"/>
</dbReference>
<protein>
    <recommendedName>
        <fullName evidence="5">Tryptophan-rich sensory protein</fullName>
    </recommendedName>
</protein>
<keyword evidence="2" id="KW-1133">Transmembrane helix</keyword>